<evidence type="ECO:0000313" key="2">
    <source>
        <dbReference type="EMBL" id="MCM1981980.1"/>
    </source>
</evidence>
<reference evidence="3" key="3">
    <citation type="submission" date="2020-02" db="EMBL/GenBank/DDBJ databases">
        <authorList>
            <person name="Sarangi A.N."/>
            <person name="Ghosh S."/>
            <person name="Mukherjee M."/>
            <person name="Tripathy S."/>
        </authorList>
    </citation>
    <scope>NUCLEOTIDE SEQUENCE</scope>
    <source>
        <strain evidence="3">BDU141951</strain>
    </source>
</reference>
<proteinExistence type="predicted"/>
<dbReference type="InterPro" id="IPR027417">
    <property type="entry name" value="P-loop_NTPase"/>
</dbReference>
<dbReference type="Proteomes" id="UP000031561">
    <property type="component" value="Unassembled WGS sequence"/>
</dbReference>
<dbReference type="SUPFAM" id="SSF52540">
    <property type="entry name" value="P-loop containing nucleoside triphosphate hydrolases"/>
    <property type="match status" value="1"/>
</dbReference>
<sequence>MNLEISLKRVIQLMSRFVTEIKGEASIGRTDLNKAAETILIPILNEIYGWNLENVNYVEDNNNHPGIDLVDKAARICIQVTATTSAEKVKHTLDQFIKHEQYLEYDRLIFFFLQEKKGSYPEKTIQKIVQEKLTFDIQRDLWDYRNLLKEISNFQIERVNRVREILEANFSENKHLLSTSGHEISFQDRITRFKKLQRKARASCIERFRIAVASRETAIALAEDQSLGNPPDSLTLKSGSVHVLTGELGLGKTLIAQRLFQLTLAEAIDNPKAPIPIYIESGQLQKGDFLEEIVETEASGLGDFEVQGVSIFLDGLDEVDSRLASQLLSEAYVLADTLPKTSVLITSRPIPCVNELVKGANIPVPPLSERQAYELIERLSGQKVIAMTVSGWTESVKDAIRRPLFTLILANYLQQNTAQALRSEGELLSWLVRDALRRAKVNFYDYMPLLQQLAVLATESSNGWVRAADLASIENVWEPLLKVGLVVTRSRDVISFPLPILTEWFAAQSLADDPSIIGDCVHSPERLEKWRYPLVIAVATLSHDLASQLLEPIAETYPTFAVEIVMASSSRWGTRETPLPSAQQCGRQLQQAMQAWVNGFGKLSKIISPARKDGSLPCVGTRITTGTQNYLQAAWYKGSENLGDTVDLPMHWDSSHSQEWNNWTYGKMSRPSHESAWAWRWTLDSLSNHLGCKLEFPSLEIDSEPFIREAAWRATLAIARREKTLSHARQNWWGLEKVPLTNLDEALAYIEDQSTHHNCWITLSDFGTRKRQQTLYLKYLRQEINRLRRENQTYLFSPWIGPDLAQGKRLWELYSPQRLQERIQMGYQAALDIYQQIVETWFLELKPGFQIAATLPARLVGYLSPLPGDNGWDTEEPPQFHWFLEALPKEKANTVEINAQEGPFRDVQRERIDRVQKRIGILRPESAVWIRYPPMGGGLSEEYFFGHSSATSLAYSWLRQDLKKVFGNSSFIRSTRF</sequence>
<dbReference type="AlphaFoldDB" id="A0A0C1URS8"/>
<dbReference type="EMBL" id="JTHE03000025">
    <property type="protein sequence ID" value="MCM1981980.1"/>
    <property type="molecule type" value="Genomic_DNA"/>
</dbReference>
<protein>
    <submittedName>
        <fullName evidence="3">SMEK domain-containing protein</fullName>
    </submittedName>
</protein>
<accession>A0A0C1URS8</accession>
<name>A0A0C1URS8_9CYAN</name>
<keyword evidence="4" id="KW-1185">Reference proteome</keyword>
<organism evidence="3">
    <name type="scientific">Lyngbya confervoides BDU141951</name>
    <dbReference type="NCBI Taxonomy" id="1574623"/>
    <lineage>
        <taxon>Bacteria</taxon>
        <taxon>Bacillati</taxon>
        <taxon>Cyanobacteriota</taxon>
        <taxon>Cyanophyceae</taxon>
        <taxon>Oscillatoriophycideae</taxon>
        <taxon>Oscillatoriales</taxon>
        <taxon>Microcoleaceae</taxon>
        <taxon>Lyngbya</taxon>
    </lineage>
</organism>
<dbReference type="InterPro" id="IPR047740">
    <property type="entry name" value="SMEK_dom"/>
</dbReference>
<gene>
    <name evidence="2" type="ORF">QQ91_0003915</name>
    <name evidence="3" type="ORF">QQ91_016785</name>
</gene>
<reference evidence="3" key="1">
    <citation type="submission" date="2014-11" db="EMBL/GenBank/DDBJ databases">
        <authorList>
            <person name="Malar M.C."/>
            <person name="Sen D."/>
            <person name="Tripathy S."/>
        </authorList>
    </citation>
    <scope>NUCLEOTIDE SEQUENCE</scope>
    <source>
        <strain evidence="3">BDU141951</strain>
    </source>
</reference>
<dbReference type="Gene3D" id="3.40.50.300">
    <property type="entry name" value="P-loop containing nucleotide triphosphate hydrolases"/>
    <property type="match status" value="1"/>
</dbReference>
<evidence type="ECO:0000313" key="4">
    <source>
        <dbReference type="Proteomes" id="UP000031561"/>
    </source>
</evidence>
<dbReference type="Pfam" id="PF21941">
    <property type="entry name" value="SMEK_N"/>
    <property type="match status" value="1"/>
</dbReference>
<dbReference type="RefSeq" id="WP_039727669.1">
    <property type="nucleotide sequence ID" value="NZ_JTHE03000025.1"/>
</dbReference>
<comment type="caution">
    <text evidence="3">The sequence shown here is derived from an EMBL/GenBank/DDBJ whole genome shotgun (WGS) entry which is preliminary data.</text>
</comment>
<dbReference type="NCBIfam" id="NF033859">
    <property type="entry name" value="SMEK_N"/>
    <property type="match status" value="1"/>
</dbReference>
<reference evidence="3 4" key="2">
    <citation type="journal article" date="2015" name="Genome Announc.">
        <title>Draft Genome Sequence of Filamentous Marine Cyanobacterium Lyngbya confervoides Strain BDU141951.</title>
        <authorList>
            <person name="Chandrababunaidu M.M."/>
            <person name="Sen D."/>
            <person name="Tripathy S."/>
        </authorList>
    </citation>
    <scope>NUCLEOTIDE SEQUENCE</scope>
    <source>
        <strain evidence="3 4">BDU141951</strain>
    </source>
</reference>
<evidence type="ECO:0000313" key="3">
    <source>
        <dbReference type="EMBL" id="NEV68763.1"/>
    </source>
</evidence>
<dbReference type="EMBL" id="JTHE02000003">
    <property type="protein sequence ID" value="NEV68763.1"/>
    <property type="molecule type" value="Genomic_DNA"/>
</dbReference>
<feature type="domain" description="SMEK" evidence="1">
    <location>
        <begin position="10"/>
        <end position="151"/>
    </location>
</feature>
<reference evidence="2" key="4">
    <citation type="submission" date="2022-06" db="EMBL/GenBank/DDBJ databases">
        <authorList>
            <person name="Chandrababunaidu M."/>
            <person name="Sen D."/>
            <person name="Tripathy S."/>
        </authorList>
    </citation>
    <scope>NUCLEOTIDE SEQUENCE</scope>
    <source>
        <strain evidence="2">BDU141951</strain>
    </source>
</reference>
<evidence type="ECO:0000259" key="1">
    <source>
        <dbReference type="Pfam" id="PF21941"/>
    </source>
</evidence>